<feature type="transmembrane region" description="Helical" evidence="1">
    <location>
        <begin position="37"/>
        <end position="55"/>
    </location>
</feature>
<dbReference type="AlphaFoldDB" id="A0A2N5N9Q8"/>
<comment type="caution">
    <text evidence="2">The sequence shown here is derived from an EMBL/GenBank/DDBJ whole genome shotgun (WGS) entry which is preliminary data.</text>
</comment>
<dbReference type="RefSeq" id="WP_101807991.1">
    <property type="nucleotide sequence ID" value="NZ_NFEZ01000003.1"/>
</dbReference>
<evidence type="ECO:0000313" key="2">
    <source>
        <dbReference type="EMBL" id="PLT47063.1"/>
    </source>
</evidence>
<gene>
    <name evidence="2" type="ORF">B8V81_1287</name>
</gene>
<keyword evidence="3" id="KW-1185">Reference proteome</keyword>
<dbReference type="EMBL" id="NFEZ01000003">
    <property type="protein sequence ID" value="PLT47063.1"/>
    <property type="molecule type" value="Genomic_DNA"/>
</dbReference>
<dbReference type="Pfam" id="PF16079">
    <property type="entry name" value="Phage_holin_5_2"/>
    <property type="match status" value="1"/>
</dbReference>
<keyword evidence="1" id="KW-1133">Transmembrane helix</keyword>
<keyword evidence="1" id="KW-0812">Transmembrane</keyword>
<reference evidence="2 3" key="1">
    <citation type="submission" date="2017-05" db="EMBL/GenBank/DDBJ databases">
        <title>Functional genome analysis of Paenibacillus pasadenensis strain R16: insights on endophytic life style and antifungal activity.</title>
        <authorList>
            <person name="Passera A."/>
            <person name="Marcolungo L."/>
            <person name="Casati P."/>
            <person name="Brasca M."/>
            <person name="Quaglino F."/>
            <person name="Delledonne M."/>
        </authorList>
    </citation>
    <scope>NUCLEOTIDE SEQUENCE [LARGE SCALE GENOMIC DNA]</scope>
    <source>
        <strain evidence="2 3">R16</strain>
    </source>
</reference>
<keyword evidence="1" id="KW-0472">Membrane</keyword>
<dbReference type="Proteomes" id="UP000234789">
    <property type="component" value="Unassembled WGS sequence"/>
</dbReference>
<accession>A0A2N5N9Q8</accession>
<feature type="transmembrane region" description="Helical" evidence="1">
    <location>
        <begin position="6"/>
        <end position="25"/>
    </location>
</feature>
<organism evidence="2 3">
    <name type="scientific">Paenibacillus pasadenensis</name>
    <dbReference type="NCBI Taxonomy" id="217090"/>
    <lineage>
        <taxon>Bacteria</taxon>
        <taxon>Bacillati</taxon>
        <taxon>Bacillota</taxon>
        <taxon>Bacilli</taxon>
        <taxon>Bacillales</taxon>
        <taxon>Paenibacillaceae</taxon>
        <taxon>Paenibacillus</taxon>
    </lineage>
</organism>
<evidence type="ECO:0008006" key="4">
    <source>
        <dbReference type="Google" id="ProtNLM"/>
    </source>
</evidence>
<name>A0A2N5N9Q8_9BACL</name>
<evidence type="ECO:0000256" key="1">
    <source>
        <dbReference type="SAM" id="Phobius"/>
    </source>
</evidence>
<proteinExistence type="predicted"/>
<dbReference type="InterPro" id="IPR032111">
    <property type="entry name" value="Clostridium_phage_holin"/>
</dbReference>
<evidence type="ECO:0000313" key="3">
    <source>
        <dbReference type="Proteomes" id="UP000234789"/>
    </source>
</evidence>
<protein>
    <recommendedName>
        <fullName evidence="4">Phage holin</fullName>
    </recommendedName>
</protein>
<sequence>MDWTLIQSMIHPELAGVVAVCWIIGYGLKRTAGIRDWMIIYFVTAAGIVFAGFTAGWTADGVMQGIFCGAVAVYGNQLVKQTAQALRKEDAHD</sequence>